<evidence type="ECO:0000313" key="1">
    <source>
        <dbReference type="EMBL" id="GCC21323.1"/>
    </source>
</evidence>
<dbReference type="Proteomes" id="UP000287033">
    <property type="component" value="Unassembled WGS sequence"/>
</dbReference>
<gene>
    <name evidence="1" type="ORF">chiPu_0019791</name>
</gene>
<dbReference type="EMBL" id="BEZZ01002172">
    <property type="protein sequence ID" value="GCC21323.1"/>
    <property type="molecule type" value="Genomic_DNA"/>
</dbReference>
<name>A0A401RT52_CHIPU</name>
<protein>
    <submittedName>
        <fullName evidence="1">Uncharacterized protein</fullName>
    </submittedName>
</protein>
<dbReference type="GO" id="GO:0005184">
    <property type="term" value="F:neuropeptide hormone activity"/>
    <property type="evidence" value="ECO:0007669"/>
    <property type="project" value="InterPro"/>
</dbReference>
<dbReference type="AlphaFoldDB" id="A0A401RT52"/>
<sequence>MCASSGYLVQHRHLHSTKKYSLKDGEGNNVRRLADDHTMSSPINSIVHMPGKFGRSPSFAFQPQRFGREAQAFSDYSTEGRIRSRGWDVIPHQFWNMAVPQRFGKKK</sequence>
<dbReference type="STRING" id="137246.A0A401RT52"/>
<organism evidence="1 2">
    <name type="scientific">Chiloscyllium punctatum</name>
    <name type="common">Brownbanded bambooshark</name>
    <name type="synonym">Hemiscyllium punctatum</name>
    <dbReference type="NCBI Taxonomy" id="137246"/>
    <lineage>
        <taxon>Eukaryota</taxon>
        <taxon>Metazoa</taxon>
        <taxon>Chordata</taxon>
        <taxon>Craniata</taxon>
        <taxon>Vertebrata</taxon>
        <taxon>Chondrichthyes</taxon>
        <taxon>Elasmobranchii</taxon>
        <taxon>Galeomorphii</taxon>
        <taxon>Galeoidea</taxon>
        <taxon>Orectolobiformes</taxon>
        <taxon>Hemiscylliidae</taxon>
        <taxon>Chiloscyllium</taxon>
    </lineage>
</organism>
<accession>A0A401RT52</accession>
<dbReference type="OrthoDB" id="8878267at2759"/>
<dbReference type="InterPro" id="IPR008065">
    <property type="entry name" value="NPFF"/>
</dbReference>
<dbReference type="OMA" id="QEGEDHT"/>
<reference evidence="1 2" key="1">
    <citation type="journal article" date="2018" name="Nat. Ecol. Evol.">
        <title>Shark genomes provide insights into elasmobranch evolution and the origin of vertebrates.</title>
        <authorList>
            <person name="Hara Y"/>
            <person name="Yamaguchi K"/>
            <person name="Onimaru K"/>
            <person name="Kadota M"/>
            <person name="Koyanagi M"/>
            <person name="Keeley SD"/>
            <person name="Tatsumi K"/>
            <person name="Tanaka K"/>
            <person name="Motone F"/>
            <person name="Kageyama Y"/>
            <person name="Nozu R"/>
            <person name="Adachi N"/>
            <person name="Nishimura O"/>
            <person name="Nakagawa R"/>
            <person name="Tanegashima C"/>
            <person name="Kiyatake I"/>
            <person name="Matsumoto R"/>
            <person name="Murakumo K"/>
            <person name="Nishida K"/>
            <person name="Terakita A"/>
            <person name="Kuratani S"/>
            <person name="Sato K"/>
            <person name="Hyodo S Kuraku.S."/>
        </authorList>
    </citation>
    <scope>NUCLEOTIDE SEQUENCE [LARGE SCALE GENOMIC DNA]</scope>
</reference>
<proteinExistence type="predicted"/>
<evidence type="ECO:0000313" key="2">
    <source>
        <dbReference type="Proteomes" id="UP000287033"/>
    </source>
</evidence>
<keyword evidence="2" id="KW-1185">Reference proteome</keyword>
<comment type="caution">
    <text evidence="1">The sequence shown here is derived from an EMBL/GenBank/DDBJ whole genome shotgun (WGS) entry which is preliminary data.</text>
</comment>
<dbReference type="PANTHER" id="PTHR15044:SF0">
    <property type="entry name" value="PRO-FMRFAMIDE-RELATED NEUROPEPTIDE FF"/>
    <property type="match status" value="1"/>
</dbReference>
<dbReference type="Pfam" id="PF15085">
    <property type="entry name" value="NPFF"/>
    <property type="match status" value="1"/>
</dbReference>
<dbReference type="PANTHER" id="PTHR15044">
    <property type="entry name" value="NEUROPEPTIDE FF"/>
    <property type="match status" value="1"/>
</dbReference>